<name>A0A176ZY49_9PEZI</name>
<dbReference type="Proteomes" id="UP000077154">
    <property type="component" value="Unassembled WGS sequence"/>
</dbReference>
<accession>A0A176ZY49</accession>
<dbReference type="VEuPathDB" id="FungiDB:GMDG_05620"/>
<protein>
    <submittedName>
        <fullName evidence="2">Uncharacterized protein</fullName>
    </submittedName>
</protein>
<reference evidence="2" key="1">
    <citation type="submission" date="2016-03" db="EMBL/GenBank/DDBJ databases">
        <title>Updated assembly of Pseudogymnoascus destructans, the fungus causing white-nose syndrome of bats.</title>
        <authorList>
            <person name="Palmer J.M."/>
            <person name="Drees K.P."/>
            <person name="Foster J.T."/>
            <person name="Lindner D.L."/>
        </authorList>
    </citation>
    <scope>NUCLEOTIDE SEQUENCE [LARGE SCALE GENOMIC DNA]</scope>
    <source>
        <strain evidence="2">20631-21</strain>
    </source>
</reference>
<dbReference type="RefSeq" id="XP_024320139.1">
    <property type="nucleotide sequence ID" value="XM_024472233.1"/>
</dbReference>
<evidence type="ECO:0000256" key="1">
    <source>
        <dbReference type="SAM" id="MobiDB-lite"/>
    </source>
</evidence>
<gene>
    <name evidence="2" type="ORF">VC83_08687</name>
</gene>
<organism evidence="2">
    <name type="scientific">Pseudogymnoascus destructans</name>
    <dbReference type="NCBI Taxonomy" id="655981"/>
    <lineage>
        <taxon>Eukaryota</taxon>
        <taxon>Fungi</taxon>
        <taxon>Dikarya</taxon>
        <taxon>Ascomycota</taxon>
        <taxon>Pezizomycotina</taxon>
        <taxon>Leotiomycetes</taxon>
        <taxon>Thelebolales</taxon>
        <taxon>Thelebolaceae</taxon>
        <taxon>Pseudogymnoascus</taxon>
    </lineage>
</organism>
<dbReference type="AlphaFoldDB" id="A0A176ZY49"/>
<sequence>MRCDTSRPPTGAIADSAQAGGEMEGAEGRGWCEVYGGIVDNDKMWYRGYFWIALALGVRDWFDGISGSVLCLDWDVVARGSGWVDASSYYGTLTAHAESPFSSIDYRTLP</sequence>
<dbReference type="GeneID" id="36291727"/>
<feature type="region of interest" description="Disordered" evidence="1">
    <location>
        <begin position="1"/>
        <end position="23"/>
    </location>
</feature>
<proteinExistence type="predicted"/>
<evidence type="ECO:0000313" key="2">
    <source>
        <dbReference type="EMBL" id="OAF54836.1"/>
    </source>
</evidence>
<dbReference type="EMBL" id="KV441414">
    <property type="protein sequence ID" value="OAF54836.1"/>
    <property type="molecule type" value="Genomic_DNA"/>
</dbReference>